<evidence type="ECO:0000256" key="4">
    <source>
        <dbReference type="SAM" id="MobiDB-lite"/>
    </source>
</evidence>
<keyword evidence="6" id="KW-1185">Reference proteome</keyword>
<dbReference type="PANTHER" id="PTHR45916:SF1">
    <property type="entry name" value="STRUCTURAL MAINTENANCE OF CHROMOSOMES PROTEIN 5"/>
    <property type="match status" value="1"/>
</dbReference>
<organism evidence="5 6">
    <name type="scientific">Tetrabaena socialis</name>
    <dbReference type="NCBI Taxonomy" id="47790"/>
    <lineage>
        <taxon>Eukaryota</taxon>
        <taxon>Viridiplantae</taxon>
        <taxon>Chlorophyta</taxon>
        <taxon>core chlorophytes</taxon>
        <taxon>Chlorophyceae</taxon>
        <taxon>CS clade</taxon>
        <taxon>Chlamydomonadales</taxon>
        <taxon>Tetrabaenaceae</taxon>
        <taxon>Tetrabaena</taxon>
    </lineage>
</organism>
<protein>
    <recommendedName>
        <fullName evidence="2">Structural maintenance of chromosomes protein 5</fullName>
    </recommendedName>
</protein>
<dbReference type="SUPFAM" id="SSF52540">
    <property type="entry name" value="P-loop containing nucleoside triphosphate hydrolases"/>
    <property type="match status" value="1"/>
</dbReference>
<dbReference type="OrthoDB" id="10254973at2759"/>
<comment type="caution">
    <text evidence="5">The sequence shown here is derived from an EMBL/GenBank/DDBJ whole genome shotgun (WGS) entry which is preliminary data.</text>
</comment>
<dbReference type="Gene3D" id="3.40.50.300">
    <property type="entry name" value="P-loop containing nucleotide triphosphate hydrolases"/>
    <property type="match status" value="1"/>
</dbReference>
<evidence type="ECO:0000313" key="6">
    <source>
        <dbReference type="Proteomes" id="UP000236333"/>
    </source>
</evidence>
<dbReference type="EMBL" id="PGGS01000142">
    <property type="protein sequence ID" value="PNH08147.1"/>
    <property type="molecule type" value="Genomic_DNA"/>
</dbReference>
<dbReference type="Proteomes" id="UP000236333">
    <property type="component" value="Unassembled WGS sequence"/>
</dbReference>
<accession>A0A2J8A6L9</accession>
<reference evidence="5 6" key="1">
    <citation type="journal article" date="2017" name="Mol. Biol. Evol.">
        <title>The 4-celled Tetrabaena socialis nuclear genome reveals the essential components for genetic control of cell number at the origin of multicellularity in the volvocine lineage.</title>
        <authorList>
            <person name="Featherston J."/>
            <person name="Arakaki Y."/>
            <person name="Hanschen E.R."/>
            <person name="Ferris P.J."/>
            <person name="Michod R.E."/>
            <person name="Olson B.J.S.C."/>
            <person name="Nozaki H."/>
            <person name="Durand P.M."/>
        </authorList>
    </citation>
    <scope>NUCLEOTIDE SEQUENCE [LARGE SCALE GENOMIC DNA]</scope>
    <source>
        <strain evidence="5 6">NIES-571</strain>
    </source>
</reference>
<proteinExistence type="inferred from homology"/>
<dbReference type="GO" id="GO:0030915">
    <property type="term" value="C:Smc5-Smc6 complex"/>
    <property type="evidence" value="ECO:0007669"/>
    <property type="project" value="TreeGrafter"/>
</dbReference>
<gene>
    <name evidence="5" type="ORF">TSOC_005317</name>
</gene>
<evidence type="ECO:0000256" key="3">
    <source>
        <dbReference type="ARBA" id="ARBA00023054"/>
    </source>
</evidence>
<dbReference type="AlphaFoldDB" id="A0A2J8A6L9"/>
<feature type="region of interest" description="Disordered" evidence="4">
    <location>
        <begin position="1"/>
        <end position="40"/>
    </location>
</feature>
<comment type="similarity">
    <text evidence="1">Belongs to the SMC family. SMC5 subfamily.</text>
</comment>
<dbReference type="GO" id="GO:0000724">
    <property type="term" value="P:double-strand break repair via homologous recombination"/>
    <property type="evidence" value="ECO:0007669"/>
    <property type="project" value="TreeGrafter"/>
</dbReference>
<feature type="compositionally biased region" description="Pro residues" evidence="4">
    <location>
        <begin position="29"/>
        <end position="39"/>
    </location>
</feature>
<dbReference type="GO" id="GO:0003697">
    <property type="term" value="F:single-stranded DNA binding"/>
    <property type="evidence" value="ECO:0007669"/>
    <property type="project" value="TreeGrafter"/>
</dbReference>
<name>A0A2J8A6L9_9CHLO</name>
<evidence type="ECO:0000313" key="5">
    <source>
        <dbReference type="EMBL" id="PNH08147.1"/>
    </source>
</evidence>
<dbReference type="InterPro" id="IPR027417">
    <property type="entry name" value="P-loop_NTPase"/>
</dbReference>
<keyword evidence="3" id="KW-0175">Coiled coil</keyword>
<evidence type="ECO:0000256" key="2">
    <source>
        <dbReference type="ARBA" id="ARBA00018687"/>
    </source>
</evidence>
<dbReference type="GO" id="GO:0005634">
    <property type="term" value="C:nucleus"/>
    <property type="evidence" value="ECO:0007669"/>
    <property type="project" value="TreeGrafter"/>
</dbReference>
<dbReference type="PANTHER" id="PTHR45916">
    <property type="entry name" value="STRUCTURAL MAINTENANCE OF CHROMOSOMES PROTEIN 5"/>
    <property type="match status" value="1"/>
</dbReference>
<sequence>MLDPQPASPASKSSLPRAPPSRTHDPRPYETPPALPPPLYTELRQSRGVALRPLVGARGAAAAAAGSSAAVRQLAGSTVRWILRSRRGLYDERERGGEAAGEELAEPEGGAGLATRAKPLESATSAAQSFWKSCLGTQPSSRLALSAEAKKWTVLRAVQFRAHEGMQLLTKDRQSGGERSTSTILYLIALQGVTSTPFRVVDEINQGMDSTNERKVFKLLVAASTEADTPQCFLVTPKLLPGLEYTRDVEVLHIMNGPSIEDGLSAKFNMEEGFFGSRFRNVRARHAES</sequence>
<evidence type="ECO:0000256" key="1">
    <source>
        <dbReference type="ARBA" id="ARBA00010171"/>
    </source>
</evidence>